<dbReference type="InterPro" id="IPR013417">
    <property type="entry name" value="CHP02588"/>
</dbReference>
<dbReference type="EMBL" id="BMGT01000004">
    <property type="protein sequence ID" value="GGG88204.1"/>
    <property type="molecule type" value="Genomic_DNA"/>
</dbReference>
<feature type="region of interest" description="Disordered" evidence="1">
    <location>
        <begin position="1"/>
        <end position="24"/>
    </location>
</feature>
<accession>A0A917HSS8</accession>
<feature type="transmembrane region" description="Helical" evidence="2">
    <location>
        <begin position="36"/>
        <end position="56"/>
    </location>
</feature>
<organism evidence="3 4">
    <name type="scientific">Edaphobacter dinghuensis</name>
    <dbReference type="NCBI Taxonomy" id="1560005"/>
    <lineage>
        <taxon>Bacteria</taxon>
        <taxon>Pseudomonadati</taxon>
        <taxon>Acidobacteriota</taxon>
        <taxon>Terriglobia</taxon>
        <taxon>Terriglobales</taxon>
        <taxon>Acidobacteriaceae</taxon>
        <taxon>Edaphobacter</taxon>
    </lineage>
</organism>
<reference evidence="3" key="2">
    <citation type="submission" date="2020-09" db="EMBL/GenBank/DDBJ databases">
        <authorList>
            <person name="Sun Q."/>
            <person name="Zhou Y."/>
        </authorList>
    </citation>
    <scope>NUCLEOTIDE SEQUENCE</scope>
    <source>
        <strain evidence="3">CGMCC 1.12997</strain>
    </source>
</reference>
<evidence type="ECO:0000313" key="4">
    <source>
        <dbReference type="Proteomes" id="UP000647241"/>
    </source>
</evidence>
<dbReference type="Proteomes" id="UP000647241">
    <property type="component" value="Unassembled WGS sequence"/>
</dbReference>
<feature type="compositionally biased region" description="Polar residues" evidence="1">
    <location>
        <begin position="7"/>
        <end position="16"/>
    </location>
</feature>
<evidence type="ECO:0008006" key="5">
    <source>
        <dbReference type="Google" id="ProtNLM"/>
    </source>
</evidence>
<protein>
    <recommendedName>
        <fullName evidence="5">DUF2393 domain-containing protein</fullName>
    </recommendedName>
</protein>
<gene>
    <name evidence="3" type="ORF">GCM10011585_35340</name>
</gene>
<keyword evidence="2" id="KW-0472">Membrane</keyword>
<keyword evidence="4" id="KW-1185">Reference proteome</keyword>
<keyword evidence="2" id="KW-0812">Transmembrane</keyword>
<evidence type="ECO:0000256" key="2">
    <source>
        <dbReference type="SAM" id="Phobius"/>
    </source>
</evidence>
<name>A0A917HSS8_9BACT</name>
<reference evidence="3" key="1">
    <citation type="journal article" date="2014" name="Int. J. Syst. Evol. Microbiol.">
        <title>Complete genome sequence of Corynebacterium casei LMG S-19264T (=DSM 44701T), isolated from a smear-ripened cheese.</title>
        <authorList>
            <consortium name="US DOE Joint Genome Institute (JGI-PGF)"/>
            <person name="Walter F."/>
            <person name="Albersmeier A."/>
            <person name="Kalinowski J."/>
            <person name="Ruckert C."/>
        </authorList>
    </citation>
    <scope>NUCLEOTIDE SEQUENCE</scope>
    <source>
        <strain evidence="3">CGMCC 1.12997</strain>
    </source>
</reference>
<dbReference type="Pfam" id="PF09624">
    <property type="entry name" value="DUF2393"/>
    <property type="match status" value="1"/>
</dbReference>
<dbReference type="RefSeq" id="WP_188555559.1">
    <property type="nucleotide sequence ID" value="NZ_BMGT01000004.1"/>
</dbReference>
<evidence type="ECO:0000313" key="3">
    <source>
        <dbReference type="EMBL" id="GGG88204.1"/>
    </source>
</evidence>
<comment type="caution">
    <text evidence="3">The sequence shown here is derived from an EMBL/GenBank/DDBJ whole genome shotgun (WGS) entry which is preliminary data.</text>
</comment>
<sequence length="190" mass="19957">MSDLKQTENTPANTARSAGEPAIFGTKPPASGGIPMVAWVVAALVVVLVIVGMIMAGRGKGRATPTNSIQPLATYAGSLPLSQLAMSESTSISGGKSTFVDGHIKNTGSATVTGITVQVLFGNAEGSSPTIDTLPLTLIRTRQPYIDTQSVGSSPLKPGDERDFRLIFESIPENWNMEMPEVRVVSVETK</sequence>
<keyword evidence="2" id="KW-1133">Transmembrane helix</keyword>
<dbReference type="AlphaFoldDB" id="A0A917HSS8"/>
<proteinExistence type="predicted"/>
<evidence type="ECO:0000256" key="1">
    <source>
        <dbReference type="SAM" id="MobiDB-lite"/>
    </source>
</evidence>